<dbReference type="Proteomes" id="UP000297597">
    <property type="component" value="Unassembled WGS sequence"/>
</dbReference>
<evidence type="ECO:0000313" key="2">
    <source>
        <dbReference type="EMBL" id="TEB09580.1"/>
    </source>
</evidence>
<evidence type="ECO:0000313" key="3">
    <source>
        <dbReference type="Proteomes" id="UP000297597"/>
    </source>
</evidence>
<reference evidence="2 3" key="1">
    <citation type="journal article" date="2018" name="Environ. Microbiol.">
        <title>Novel energy conservation strategies and behaviour of Pelotomaculum schinkii driving syntrophic propionate catabolism.</title>
        <authorList>
            <person name="Hidalgo-Ahumada C.A.P."/>
            <person name="Nobu M.K."/>
            <person name="Narihiro T."/>
            <person name="Tamaki H."/>
            <person name="Liu W.T."/>
            <person name="Kamagata Y."/>
            <person name="Stams A.J.M."/>
            <person name="Imachi H."/>
            <person name="Sousa D.Z."/>
        </authorList>
    </citation>
    <scope>NUCLEOTIDE SEQUENCE [LARGE SCALE GENOMIC DNA]</scope>
    <source>
        <strain evidence="2 3">MGP</strain>
    </source>
</reference>
<keyword evidence="1" id="KW-0472">Membrane</keyword>
<comment type="caution">
    <text evidence="2">The sequence shown here is derived from an EMBL/GenBank/DDBJ whole genome shotgun (WGS) entry which is preliminary data.</text>
</comment>
<accession>A0A4Y7RLF9</accession>
<protein>
    <submittedName>
        <fullName evidence="2">Uncharacterized protein</fullName>
    </submittedName>
</protein>
<keyword evidence="3" id="KW-1185">Reference proteome</keyword>
<gene>
    <name evidence="2" type="ORF">Pmgp_03011</name>
</gene>
<proteinExistence type="predicted"/>
<sequence>MIELLVSLVVLGIVIFPLINLYRHSGLLTAHAGHEVAALNYAREIIESIKCVDDSHTGVVQAIGDETITFEHRTSVDYDAYDDFYVAITGGGGSGQVRRVTGYDGGSRTATVDQPWDTPLPEVYESTYLLLAGFDQKYDFKISVVPGALNLKTVRAAVYYNVNDQLKDISLTTEKLMR</sequence>
<dbReference type="AlphaFoldDB" id="A0A4Y7RLF9"/>
<keyword evidence="1" id="KW-0812">Transmembrane</keyword>
<name>A0A4Y7RLF9_9FIRM</name>
<evidence type="ECO:0000256" key="1">
    <source>
        <dbReference type="SAM" id="Phobius"/>
    </source>
</evidence>
<keyword evidence="1" id="KW-1133">Transmembrane helix</keyword>
<dbReference type="EMBL" id="QFFZ01000043">
    <property type="protein sequence ID" value="TEB09580.1"/>
    <property type="molecule type" value="Genomic_DNA"/>
</dbReference>
<feature type="transmembrane region" description="Helical" evidence="1">
    <location>
        <begin position="6"/>
        <end position="22"/>
    </location>
</feature>
<organism evidence="2 3">
    <name type="scientific">Pelotomaculum propionicicum</name>
    <dbReference type="NCBI Taxonomy" id="258475"/>
    <lineage>
        <taxon>Bacteria</taxon>
        <taxon>Bacillati</taxon>
        <taxon>Bacillota</taxon>
        <taxon>Clostridia</taxon>
        <taxon>Eubacteriales</taxon>
        <taxon>Desulfotomaculaceae</taxon>
        <taxon>Pelotomaculum</taxon>
    </lineage>
</organism>